<dbReference type="PROSITE" id="PS51819">
    <property type="entry name" value="VOC"/>
    <property type="match status" value="1"/>
</dbReference>
<organism evidence="2 3">
    <name type="scientific">Sphingomonas oligophenolica</name>
    <dbReference type="NCBI Taxonomy" id="301154"/>
    <lineage>
        <taxon>Bacteria</taxon>
        <taxon>Pseudomonadati</taxon>
        <taxon>Pseudomonadota</taxon>
        <taxon>Alphaproteobacteria</taxon>
        <taxon>Sphingomonadales</taxon>
        <taxon>Sphingomonadaceae</taxon>
        <taxon>Sphingomonas</taxon>
    </lineage>
</organism>
<keyword evidence="3" id="KW-1185">Reference proteome</keyword>
<evidence type="ECO:0000313" key="2">
    <source>
        <dbReference type="EMBL" id="MEN2790790.1"/>
    </source>
</evidence>
<dbReference type="Pfam" id="PF00903">
    <property type="entry name" value="Glyoxalase"/>
    <property type="match status" value="1"/>
</dbReference>
<dbReference type="SUPFAM" id="SSF54593">
    <property type="entry name" value="Glyoxalase/Bleomycin resistance protein/Dihydroxybiphenyl dioxygenase"/>
    <property type="match status" value="1"/>
</dbReference>
<dbReference type="PANTHER" id="PTHR36503:SF3">
    <property type="entry name" value="BLR0126 PROTEIN"/>
    <property type="match status" value="1"/>
</dbReference>
<dbReference type="EMBL" id="JBDIME010000012">
    <property type="protein sequence ID" value="MEN2790790.1"/>
    <property type="molecule type" value="Genomic_DNA"/>
</dbReference>
<reference evidence="2 3" key="1">
    <citation type="submission" date="2024-05" db="EMBL/GenBank/DDBJ databases">
        <authorList>
            <person name="Liu Q."/>
            <person name="Xin Y.-H."/>
        </authorList>
    </citation>
    <scope>NUCLEOTIDE SEQUENCE [LARGE SCALE GENOMIC DNA]</scope>
    <source>
        <strain evidence="2 3">CGMCC 1.10181</strain>
    </source>
</reference>
<sequence>MHFPAACPEIPVESLAAALACYRDQLGFTIDWSDEQLGLAGLSRGDSRLFMASAAYRSVLGNRAPIVLWLNLSGRGEVDALHAEWARAGARVAGPPKAMPHKLYEFFAEDIDGNMLRVFYDFAWEEKGAGGEAL</sequence>
<dbReference type="PANTHER" id="PTHR36503">
    <property type="entry name" value="BLR2520 PROTEIN"/>
    <property type="match status" value="1"/>
</dbReference>
<evidence type="ECO:0000313" key="3">
    <source>
        <dbReference type="Proteomes" id="UP001419910"/>
    </source>
</evidence>
<gene>
    <name evidence="2" type="ORF">ABC974_14210</name>
</gene>
<dbReference type="InterPro" id="IPR029068">
    <property type="entry name" value="Glyas_Bleomycin-R_OHBP_Dase"/>
</dbReference>
<name>A0ABU9Y4Q7_9SPHN</name>
<dbReference type="Gene3D" id="3.10.180.10">
    <property type="entry name" value="2,3-Dihydroxybiphenyl 1,2-Dioxygenase, domain 1"/>
    <property type="match status" value="1"/>
</dbReference>
<comment type="caution">
    <text evidence="2">The sequence shown here is derived from an EMBL/GenBank/DDBJ whole genome shotgun (WGS) entry which is preliminary data.</text>
</comment>
<proteinExistence type="predicted"/>
<dbReference type="Proteomes" id="UP001419910">
    <property type="component" value="Unassembled WGS sequence"/>
</dbReference>
<evidence type="ECO:0000259" key="1">
    <source>
        <dbReference type="PROSITE" id="PS51819"/>
    </source>
</evidence>
<protein>
    <submittedName>
        <fullName evidence="2">VOC family protein</fullName>
    </submittedName>
</protein>
<accession>A0ABU9Y4Q7</accession>
<dbReference type="RefSeq" id="WP_343891190.1">
    <property type="nucleotide sequence ID" value="NZ_BAAAEH010000039.1"/>
</dbReference>
<dbReference type="InterPro" id="IPR004360">
    <property type="entry name" value="Glyas_Fos-R_dOase_dom"/>
</dbReference>
<feature type="domain" description="VOC" evidence="1">
    <location>
        <begin position="4"/>
        <end position="121"/>
    </location>
</feature>
<dbReference type="InterPro" id="IPR037523">
    <property type="entry name" value="VOC_core"/>
</dbReference>